<comment type="caution">
    <text evidence="1">The sequence shown here is derived from an EMBL/GenBank/DDBJ whole genome shotgun (WGS) entry which is preliminary data.</text>
</comment>
<organism evidence="1 2">
    <name type="scientific">Punica granatum</name>
    <name type="common">Pomegranate</name>
    <dbReference type="NCBI Taxonomy" id="22663"/>
    <lineage>
        <taxon>Eukaryota</taxon>
        <taxon>Viridiplantae</taxon>
        <taxon>Streptophyta</taxon>
        <taxon>Embryophyta</taxon>
        <taxon>Tracheophyta</taxon>
        <taxon>Spermatophyta</taxon>
        <taxon>Magnoliopsida</taxon>
        <taxon>eudicotyledons</taxon>
        <taxon>Gunneridae</taxon>
        <taxon>Pentapetalae</taxon>
        <taxon>rosids</taxon>
        <taxon>malvids</taxon>
        <taxon>Myrtales</taxon>
        <taxon>Lythraceae</taxon>
        <taxon>Punica</taxon>
    </lineage>
</organism>
<sequence length="173" mass="19093">MNHLKGQKKFMTIKGDLEKAYDRLSWSSVHKTLLLADRDNILKVQAFKEVSKLGSGVCISSPGFKLAGIVETNMGIYLDVARSIESAVIFMACCPRSVTYERIQSSLLFGSFRFLSSLQAIREDNTPSPSRLPFNPRDLDQAGPNGSVSPLLICSIKISFQVRILPTGHYVPG</sequence>
<dbReference type="Proteomes" id="UP000233551">
    <property type="component" value="Unassembled WGS sequence"/>
</dbReference>
<dbReference type="EMBL" id="PGOL01000683">
    <property type="protein sequence ID" value="PKI66230.1"/>
    <property type="molecule type" value="Genomic_DNA"/>
</dbReference>
<reference evidence="1 2" key="1">
    <citation type="submission" date="2017-11" db="EMBL/GenBank/DDBJ databases">
        <title>De-novo sequencing of pomegranate (Punica granatum L.) genome.</title>
        <authorList>
            <person name="Akparov Z."/>
            <person name="Amiraslanov A."/>
            <person name="Hajiyeva S."/>
            <person name="Abbasov M."/>
            <person name="Kaur K."/>
            <person name="Hamwieh A."/>
            <person name="Solovyev V."/>
            <person name="Salamov A."/>
            <person name="Braich B."/>
            <person name="Kosarev P."/>
            <person name="Mahmoud A."/>
            <person name="Hajiyev E."/>
            <person name="Babayeva S."/>
            <person name="Izzatullayeva V."/>
            <person name="Mammadov A."/>
            <person name="Mammadov A."/>
            <person name="Sharifova S."/>
            <person name="Ojaghi J."/>
            <person name="Eynullazada K."/>
            <person name="Bayramov B."/>
            <person name="Abdulazimova A."/>
            <person name="Shahmuradov I."/>
        </authorList>
    </citation>
    <scope>NUCLEOTIDE SEQUENCE [LARGE SCALE GENOMIC DNA]</scope>
    <source>
        <strain evidence="2">cv. AG2017</strain>
        <tissue evidence="1">Leaf</tissue>
    </source>
</reference>
<gene>
    <name evidence="1" type="ORF">CRG98_013398</name>
</gene>
<proteinExistence type="predicted"/>
<keyword evidence="2" id="KW-1185">Reference proteome</keyword>
<evidence type="ECO:0000313" key="1">
    <source>
        <dbReference type="EMBL" id="PKI66230.1"/>
    </source>
</evidence>
<evidence type="ECO:0000313" key="2">
    <source>
        <dbReference type="Proteomes" id="UP000233551"/>
    </source>
</evidence>
<name>A0A2I0KDC4_PUNGR</name>
<protein>
    <submittedName>
        <fullName evidence="1">Uncharacterized protein</fullName>
    </submittedName>
</protein>
<dbReference type="AlphaFoldDB" id="A0A2I0KDC4"/>
<accession>A0A2I0KDC4</accession>